<feature type="transmembrane region" description="Helical" evidence="8">
    <location>
        <begin position="125"/>
        <end position="144"/>
    </location>
</feature>
<dbReference type="InterPro" id="IPR000522">
    <property type="entry name" value="ABC_transptr_permease_BtuC"/>
</dbReference>
<keyword evidence="3" id="KW-0813">Transport</keyword>
<evidence type="ECO:0000256" key="5">
    <source>
        <dbReference type="ARBA" id="ARBA00022692"/>
    </source>
</evidence>
<feature type="transmembrane region" description="Helical" evidence="8">
    <location>
        <begin position="20"/>
        <end position="42"/>
    </location>
</feature>
<reference evidence="9" key="1">
    <citation type="submission" date="2020-07" db="EMBL/GenBank/DDBJ databases">
        <title>Vallitalea pronyensis genome.</title>
        <authorList>
            <person name="Postec A."/>
        </authorList>
    </citation>
    <scope>NUCLEOTIDE SEQUENCE</scope>
    <source>
        <strain evidence="9">FatNI3</strain>
    </source>
</reference>
<comment type="subcellular location">
    <subcellularLocation>
        <location evidence="1">Cell membrane</location>
        <topology evidence="1">Multi-pass membrane protein</topology>
    </subcellularLocation>
</comment>
<dbReference type="PANTHER" id="PTHR30472">
    <property type="entry name" value="FERRIC ENTEROBACTIN TRANSPORT SYSTEM PERMEASE PROTEIN"/>
    <property type="match status" value="1"/>
</dbReference>
<evidence type="ECO:0000256" key="7">
    <source>
        <dbReference type="ARBA" id="ARBA00023136"/>
    </source>
</evidence>
<dbReference type="SUPFAM" id="SSF81345">
    <property type="entry name" value="ABC transporter involved in vitamin B12 uptake, BtuC"/>
    <property type="match status" value="1"/>
</dbReference>
<keyword evidence="6 8" id="KW-1133">Transmembrane helix</keyword>
<dbReference type="Pfam" id="PF01032">
    <property type="entry name" value="FecCD"/>
    <property type="match status" value="1"/>
</dbReference>
<dbReference type="PANTHER" id="PTHR30472:SF24">
    <property type="entry name" value="FERRIC ENTEROBACTIN TRANSPORT SYSTEM PERMEASE PROTEIN FEPG"/>
    <property type="match status" value="1"/>
</dbReference>
<dbReference type="KEGG" id="vpy:HZI73_05525"/>
<dbReference type="CDD" id="cd06550">
    <property type="entry name" value="TM_ABC_iron-siderophores_like"/>
    <property type="match status" value="1"/>
</dbReference>
<feature type="transmembrane region" description="Helical" evidence="8">
    <location>
        <begin position="100"/>
        <end position="119"/>
    </location>
</feature>
<feature type="transmembrane region" description="Helical" evidence="8">
    <location>
        <begin position="156"/>
        <end position="177"/>
    </location>
</feature>
<dbReference type="InterPro" id="IPR037294">
    <property type="entry name" value="ABC_BtuC-like"/>
</dbReference>
<keyword evidence="10" id="KW-1185">Reference proteome</keyword>
<evidence type="ECO:0000256" key="8">
    <source>
        <dbReference type="SAM" id="Phobius"/>
    </source>
</evidence>
<feature type="transmembrane region" description="Helical" evidence="8">
    <location>
        <begin position="200"/>
        <end position="218"/>
    </location>
</feature>
<evidence type="ECO:0000256" key="6">
    <source>
        <dbReference type="ARBA" id="ARBA00022989"/>
    </source>
</evidence>
<protein>
    <submittedName>
        <fullName evidence="9">Iron ABC transporter permease</fullName>
    </submittedName>
</protein>
<dbReference type="AlphaFoldDB" id="A0A8J8SJI4"/>
<dbReference type="GO" id="GO:0033214">
    <property type="term" value="P:siderophore-iron import into cell"/>
    <property type="evidence" value="ECO:0007669"/>
    <property type="project" value="TreeGrafter"/>
</dbReference>
<gene>
    <name evidence="9" type="ORF">HZI73_05525</name>
</gene>
<feature type="transmembrane region" description="Helical" evidence="8">
    <location>
        <begin position="243"/>
        <end position="270"/>
    </location>
</feature>
<comment type="similarity">
    <text evidence="2">Belongs to the binding-protein-dependent transport system permease family. FecCD subfamily.</text>
</comment>
<dbReference type="Proteomes" id="UP000683246">
    <property type="component" value="Chromosome"/>
</dbReference>
<evidence type="ECO:0000256" key="1">
    <source>
        <dbReference type="ARBA" id="ARBA00004651"/>
    </source>
</evidence>
<dbReference type="FunFam" id="1.10.3470.10:FF:000001">
    <property type="entry name" value="Vitamin B12 ABC transporter permease BtuC"/>
    <property type="match status" value="1"/>
</dbReference>
<dbReference type="GO" id="GO:0022857">
    <property type="term" value="F:transmembrane transporter activity"/>
    <property type="evidence" value="ECO:0007669"/>
    <property type="project" value="InterPro"/>
</dbReference>
<feature type="transmembrane region" description="Helical" evidence="8">
    <location>
        <begin position="313"/>
        <end position="331"/>
    </location>
</feature>
<dbReference type="Gene3D" id="1.10.3470.10">
    <property type="entry name" value="ABC transporter involved in vitamin B12 uptake, BtuC"/>
    <property type="match status" value="1"/>
</dbReference>
<evidence type="ECO:0000313" key="10">
    <source>
        <dbReference type="Proteomes" id="UP000683246"/>
    </source>
</evidence>
<sequence>MTSLAQQDEQKNRRYKLSILGILFVFLFVSVILSITLGATHIPLKKAFQALFVEKDGLTYHIIMNIRMPRTLVGMLVGISLSLSGAILQGIMRNSLASPNIIGVSSGAGLAATICIVLLPAYVNLTPIAAFIGAFLTTMIIYSLSYKNGVRPLRMVLAGVAISSLVSALINLILIFFPDRVSDTLSFTIGSLNLALWSDFYRLLPYVIVGFILCLLNARKINVLMLGDEIATSLGVHVERSRFFFIALASLLAASSISVVGLLGFVGLIVPHIVKLLIGSNYRYVYVGVTFFGGGIVIFCDTIARVIAAPMEIPVGINMAILGVPFFLYLLRGRIAHD</sequence>
<feature type="transmembrane region" description="Helical" evidence="8">
    <location>
        <begin position="282"/>
        <end position="301"/>
    </location>
</feature>
<dbReference type="EMBL" id="CP058649">
    <property type="protein sequence ID" value="QUI25603.1"/>
    <property type="molecule type" value="Genomic_DNA"/>
</dbReference>
<proteinExistence type="inferred from homology"/>
<keyword evidence="7 8" id="KW-0472">Membrane</keyword>
<evidence type="ECO:0000256" key="3">
    <source>
        <dbReference type="ARBA" id="ARBA00022448"/>
    </source>
</evidence>
<accession>A0A8J8SJI4</accession>
<organism evidence="9 10">
    <name type="scientific">Vallitalea pronyensis</name>
    <dbReference type="NCBI Taxonomy" id="1348613"/>
    <lineage>
        <taxon>Bacteria</taxon>
        <taxon>Bacillati</taxon>
        <taxon>Bacillota</taxon>
        <taxon>Clostridia</taxon>
        <taxon>Lachnospirales</taxon>
        <taxon>Vallitaleaceae</taxon>
        <taxon>Vallitalea</taxon>
    </lineage>
</organism>
<dbReference type="GO" id="GO:0005886">
    <property type="term" value="C:plasma membrane"/>
    <property type="evidence" value="ECO:0007669"/>
    <property type="project" value="UniProtKB-SubCell"/>
</dbReference>
<evidence type="ECO:0000256" key="2">
    <source>
        <dbReference type="ARBA" id="ARBA00007935"/>
    </source>
</evidence>
<feature type="transmembrane region" description="Helical" evidence="8">
    <location>
        <begin position="71"/>
        <end position="88"/>
    </location>
</feature>
<keyword evidence="5 8" id="KW-0812">Transmembrane</keyword>
<evidence type="ECO:0000313" key="9">
    <source>
        <dbReference type="EMBL" id="QUI25603.1"/>
    </source>
</evidence>
<evidence type="ECO:0000256" key="4">
    <source>
        <dbReference type="ARBA" id="ARBA00022475"/>
    </source>
</evidence>
<name>A0A8J8SJI4_9FIRM</name>
<keyword evidence="4" id="KW-1003">Cell membrane</keyword>